<name>A0ABQ7JF22_9APIC</name>
<dbReference type="Gene3D" id="3.60.21.10">
    <property type="match status" value="1"/>
</dbReference>
<dbReference type="Gene3D" id="1.25.40.10">
    <property type="entry name" value="Tetratricopeptide repeat domain"/>
    <property type="match status" value="1"/>
</dbReference>
<dbReference type="PIRSF" id="PIRSF033096">
    <property type="entry name" value="PPPtase_5"/>
    <property type="match status" value="1"/>
</dbReference>
<dbReference type="InterPro" id="IPR004843">
    <property type="entry name" value="Calcineurin-like_PHP"/>
</dbReference>
<accession>A0ABQ7JF22</accession>
<dbReference type="SUPFAM" id="SSF48452">
    <property type="entry name" value="TPR-like"/>
    <property type="match status" value="1"/>
</dbReference>
<evidence type="ECO:0000256" key="1">
    <source>
        <dbReference type="ARBA" id="ARBA00001936"/>
    </source>
</evidence>
<sequence length="518" mass="57862">MTVKSNNTNSPDSAVVDHAEIIPTFGPTATVNSTTSSTLTLEDFTNSFAKESATQLPHVSPAKAMRLEGNSAFRLPNFPVALEKYSEAICLFESSKTLTERMDDPEAFSFYSNRALCHIKLENYGAAVEDANQALMYRPNFTKAIYHRGCARFCLTKYQVALKDFTEVHKLARDAVAASRIRECVKLIKEKRFASAICSGRLDSPVSTTFDLNSIPVPQDYKGPVYESGNCTSAFLSSLIEYIRVPGNVLPMHYAGQLLLDIINILKKFYDLLNIFKLNGLPSETTPYLFNGDFIDRGAFSIECIMTLLTAKVIFPEHVHLARGNHETVNMNSLYGFKGEVVAKYDERMYHLFCECFRWLPLAHLINEKIFVVHGGLFSQDGVTLADIESINRNCEPADDGLMTELLWSDPQSTYGRAPSFRGVACRFGPNVTESFLQENNLSLVIRSHEVKDQGYEVEHDKKLITVFSAPNYCDCMGNKGAFIRLNGKDLQPNFVQFSAVEHPAGCAMKYVNALLQA</sequence>
<protein>
    <submittedName>
        <fullName evidence="6">Serine/threonine protein phosphatase</fullName>
    </submittedName>
</protein>
<evidence type="ECO:0000259" key="5">
    <source>
        <dbReference type="SMART" id="SM00156"/>
    </source>
</evidence>
<evidence type="ECO:0000313" key="7">
    <source>
        <dbReference type="Proteomes" id="UP000823046"/>
    </source>
</evidence>
<dbReference type="InterPro" id="IPR006186">
    <property type="entry name" value="Ser/Thr-sp_prot-phosphatase"/>
</dbReference>
<reference evidence="6 7" key="1">
    <citation type="journal article" date="2020" name="bioRxiv">
        <title>Metabolic contributions of an alphaproteobacterial endosymbiont in the apicomplexan Cardiosporidium cionae.</title>
        <authorList>
            <person name="Hunter E.S."/>
            <person name="Paight C.J."/>
            <person name="Lane C.E."/>
        </authorList>
    </citation>
    <scope>NUCLEOTIDE SEQUENCE [LARGE SCALE GENOMIC DNA]</scope>
    <source>
        <strain evidence="6">ESH_2018</strain>
    </source>
</reference>
<dbReference type="InterPro" id="IPR019734">
    <property type="entry name" value="TPR_rpt"/>
</dbReference>
<keyword evidence="7" id="KW-1185">Reference proteome</keyword>
<dbReference type="InterPro" id="IPR051134">
    <property type="entry name" value="PPP_phosphatase"/>
</dbReference>
<feature type="domain" description="Serine/threonine specific protein phosphatases" evidence="5">
    <location>
        <begin position="250"/>
        <end position="502"/>
    </location>
</feature>
<dbReference type="InterPro" id="IPR011990">
    <property type="entry name" value="TPR-like_helical_dom_sf"/>
</dbReference>
<dbReference type="SMART" id="SM00028">
    <property type="entry name" value="TPR"/>
    <property type="match status" value="2"/>
</dbReference>
<organism evidence="6 7">
    <name type="scientific">Cardiosporidium cionae</name>
    <dbReference type="NCBI Taxonomy" id="476202"/>
    <lineage>
        <taxon>Eukaryota</taxon>
        <taxon>Sar</taxon>
        <taxon>Alveolata</taxon>
        <taxon>Apicomplexa</taxon>
        <taxon>Aconoidasida</taxon>
        <taxon>Nephromycida</taxon>
        <taxon>Cardiosporidium</taxon>
    </lineage>
</organism>
<evidence type="ECO:0000256" key="2">
    <source>
        <dbReference type="ARBA" id="ARBA00008786"/>
    </source>
</evidence>
<dbReference type="PANTHER" id="PTHR45668:SF5">
    <property type="entry name" value="SERINE_THREONINE-PROTEIN PHOSPHATASE 5"/>
    <property type="match status" value="1"/>
</dbReference>
<gene>
    <name evidence="6" type="ORF">IE077_003367</name>
</gene>
<dbReference type="PANTHER" id="PTHR45668">
    <property type="entry name" value="SERINE/THREONINE-PROTEIN PHOSPHATASE 5-RELATED"/>
    <property type="match status" value="1"/>
</dbReference>
<proteinExistence type="inferred from homology"/>
<evidence type="ECO:0000256" key="4">
    <source>
        <dbReference type="ARBA" id="ARBA00023211"/>
    </source>
</evidence>
<dbReference type="PRINTS" id="PR00114">
    <property type="entry name" value="STPHPHTASE"/>
</dbReference>
<dbReference type="SUPFAM" id="SSF56300">
    <property type="entry name" value="Metallo-dependent phosphatases"/>
    <property type="match status" value="1"/>
</dbReference>
<feature type="non-terminal residue" evidence="6">
    <location>
        <position position="518"/>
    </location>
</feature>
<evidence type="ECO:0000256" key="3">
    <source>
        <dbReference type="ARBA" id="ARBA00022723"/>
    </source>
</evidence>
<dbReference type="SMART" id="SM00156">
    <property type="entry name" value="PP2Ac"/>
    <property type="match status" value="1"/>
</dbReference>
<keyword evidence="4" id="KW-0464">Manganese</keyword>
<dbReference type="InterPro" id="IPR029052">
    <property type="entry name" value="Metallo-depent_PP-like"/>
</dbReference>
<dbReference type="Pfam" id="PF00149">
    <property type="entry name" value="Metallophos"/>
    <property type="match status" value="1"/>
</dbReference>
<comment type="caution">
    <text evidence="6">The sequence shown here is derived from an EMBL/GenBank/DDBJ whole genome shotgun (WGS) entry which is preliminary data.</text>
</comment>
<comment type="cofactor">
    <cofactor evidence="1">
        <name>Mn(2+)</name>
        <dbReference type="ChEBI" id="CHEBI:29035"/>
    </cofactor>
</comment>
<evidence type="ECO:0000313" key="6">
    <source>
        <dbReference type="EMBL" id="KAF8822607.1"/>
    </source>
</evidence>
<dbReference type="EMBL" id="JADAQX010000039">
    <property type="protein sequence ID" value="KAF8822607.1"/>
    <property type="molecule type" value="Genomic_DNA"/>
</dbReference>
<dbReference type="Proteomes" id="UP000823046">
    <property type="component" value="Unassembled WGS sequence"/>
</dbReference>
<keyword evidence="3" id="KW-0479">Metal-binding</keyword>
<comment type="similarity">
    <text evidence="2">Belongs to the PPP phosphatase family. PP-5 (PP-T) subfamily.</text>
</comment>